<evidence type="ECO:0000256" key="2">
    <source>
        <dbReference type="ARBA" id="ARBA00005745"/>
    </source>
</evidence>
<evidence type="ECO:0000313" key="10">
    <source>
        <dbReference type="Proteomes" id="UP001149303"/>
    </source>
</evidence>
<organism evidence="9 10">
    <name type="scientific">Tenacibaculum larymnensis</name>
    <dbReference type="NCBI Taxonomy" id="2878201"/>
    <lineage>
        <taxon>Bacteria</taxon>
        <taxon>Pseudomonadati</taxon>
        <taxon>Bacteroidota</taxon>
        <taxon>Flavobacteriia</taxon>
        <taxon>Flavobacteriales</taxon>
        <taxon>Flavobacteriaceae</taxon>
        <taxon>Tenacibaculum</taxon>
    </lineage>
</organism>
<feature type="domain" description="Type II secretion system protein GspF" evidence="8">
    <location>
        <begin position="243"/>
        <end position="365"/>
    </location>
</feature>
<dbReference type="RefSeq" id="WP_274641067.1">
    <property type="nucleotide sequence ID" value="NZ_JAIWJY010000011.1"/>
</dbReference>
<feature type="domain" description="Type II secretion system protein GspF" evidence="8">
    <location>
        <begin position="41"/>
        <end position="163"/>
    </location>
</feature>
<dbReference type="Gene3D" id="1.20.81.30">
    <property type="entry name" value="Type II secretion system (T2SS), domain F"/>
    <property type="match status" value="2"/>
</dbReference>
<protein>
    <submittedName>
        <fullName evidence="9">Type II secretion system F family protein</fullName>
    </submittedName>
</protein>
<evidence type="ECO:0000256" key="1">
    <source>
        <dbReference type="ARBA" id="ARBA00004651"/>
    </source>
</evidence>
<evidence type="ECO:0000256" key="5">
    <source>
        <dbReference type="ARBA" id="ARBA00022989"/>
    </source>
</evidence>
<dbReference type="PANTHER" id="PTHR30012:SF0">
    <property type="entry name" value="TYPE II SECRETION SYSTEM PROTEIN F-RELATED"/>
    <property type="match status" value="1"/>
</dbReference>
<keyword evidence="3" id="KW-1003">Cell membrane</keyword>
<dbReference type="Pfam" id="PF00482">
    <property type="entry name" value="T2SSF"/>
    <property type="match status" value="2"/>
</dbReference>
<keyword evidence="4 7" id="KW-0812">Transmembrane</keyword>
<evidence type="ECO:0000259" key="8">
    <source>
        <dbReference type="Pfam" id="PF00482"/>
    </source>
</evidence>
<evidence type="ECO:0000256" key="4">
    <source>
        <dbReference type="ARBA" id="ARBA00022692"/>
    </source>
</evidence>
<dbReference type="PRINTS" id="PR00812">
    <property type="entry name" value="BCTERIALGSPF"/>
</dbReference>
<comment type="subcellular location">
    <subcellularLocation>
        <location evidence="1">Cell membrane</location>
        <topology evidence="1">Multi-pass membrane protein</topology>
    </subcellularLocation>
</comment>
<feature type="transmembrane region" description="Helical" evidence="7">
    <location>
        <begin position="193"/>
        <end position="211"/>
    </location>
</feature>
<dbReference type="GO" id="GO:0005886">
    <property type="term" value="C:plasma membrane"/>
    <property type="evidence" value="ECO:0007669"/>
    <property type="project" value="UniProtKB-SubCell"/>
</dbReference>
<sequence>MGFQIKNIKESKEKTFDFDKLLKKEINLFGKSFSNKKKESFYTELYVLLQAGLELKDALELISKEQKKETDEQLIESIIEKLISGKNFSEALQEKKLFSTYEYVSIQIGERTGTLNKVIEELGNYFKKKNEQKRTVLNALSYPIIILTTAFFAVGFMLQFVVPMFADIFKQNNVELPWITTKIIMISNFFKNYYWVLFLVIVITVVLRKFFKNTLWYQRISSKIILRLPFIGEFVKKVKVAQFTQALSLLIGAKVPLLNGIQLTQKMINFYPLQQALNNIENDILVGKTLSESIKKHSIFDSKMISLTKVAEETNQNQVIFERLTTQYNKDVEYKSKMLSTALEPLIILILGIVVATILIAMYIPMFKLSTVIG</sequence>
<evidence type="ECO:0000256" key="3">
    <source>
        <dbReference type="ARBA" id="ARBA00022475"/>
    </source>
</evidence>
<comment type="similarity">
    <text evidence="2">Belongs to the GSP F family.</text>
</comment>
<keyword evidence="6 7" id="KW-0472">Membrane</keyword>
<evidence type="ECO:0000256" key="6">
    <source>
        <dbReference type="ARBA" id="ARBA00023136"/>
    </source>
</evidence>
<dbReference type="InterPro" id="IPR042094">
    <property type="entry name" value="T2SS_GspF_sf"/>
</dbReference>
<dbReference type="InterPro" id="IPR003004">
    <property type="entry name" value="GspF/PilC"/>
</dbReference>
<gene>
    <name evidence="9" type="ORF">LCI24_14795</name>
</gene>
<dbReference type="PANTHER" id="PTHR30012">
    <property type="entry name" value="GENERAL SECRETION PATHWAY PROTEIN"/>
    <property type="match status" value="1"/>
</dbReference>
<dbReference type="InterPro" id="IPR018076">
    <property type="entry name" value="T2SS_GspF_dom"/>
</dbReference>
<keyword evidence="5 7" id="KW-1133">Transmembrane helix</keyword>
<evidence type="ECO:0000256" key="7">
    <source>
        <dbReference type="SAM" id="Phobius"/>
    </source>
</evidence>
<comment type="caution">
    <text evidence="9">The sequence shown here is derived from an EMBL/GenBank/DDBJ whole genome shotgun (WGS) entry which is preliminary data.</text>
</comment>
<dbReference type="Proteomes" id="UP001149303">
    <property type="component" value="Unassembled WGS sequence"/>
</dbReference>
<keyword evidence="10" id="KW-1185">Reference proteome</keyword>
<reference evidence="9" key="1">
    <citation type="submission" date="2021-09" db="EMBL/GenBank/DDBJ databases">
        <authorList>
            <person name="Smyrli M."/>
        </authorList>
    </citation>
    <scope>NUCLEOTIDE SEQUENCE</scope>
    <source>
        <strain evidence="9">LAR25</strain>
    </source>
</reference>
<feature type="transmembrane region" description="Helical" evidence="7">
    <location>
        <begin position="346"/>
        <end position="364"/>
    </location>
</feature>
<proteinExistence type="inferred from homology"/>
<name>A0A9X4ESZ9_9FLAO</name>
<dbReference type="AlphaFoldDB" id="A0A9X4ESZ9"/>
<evidence type="ECO:0000313" key="9">
    <source>
        <dbReference type="EMBL" id="MDE1208067.1"/>
    </source>
</evidence>
<dbReference type="EMBL" id="JAIWJY010000011">
    <property type="protein sequence ID" value="MDE1208067.1"/>
    <property type="molecule type" value="Genomic_DNA"/>
</dbReference>
<feature type="transmembrane region" description="Helical" evidence="7">
    <location>
        <begin position="136"/>
        <end position="162"/>
    </location>
</feature>
<accession>A0A9X4ESZ9</accession>